<dbReference type="Proteomes" id="UP000317243">
    <property type="component" value="Unassembled WGS sequence"/>
</dbReference>
<gene>
    <name evidence="5" type="primary">gspE_1</name>
    <name evidence="5" type="ORF">KOR42_02700</name>
</gene>
<evidence type="ECO:0000256" key="2">
    <source>
        <dbReference type="ARBA" id="ARBA00022741"/>
    </source>
</evidence>
<keyword evidence="6" id="KW-1185">Reference proteome</keyword>
<dbReference type="InterPro" id="IPR027417">
    <property type="entry name" value="P-loop_NTPase"/>
</dbReference>
<dbReference type="GO" id="GO:0005524">
    <property type="term" value="F:ATP binding"/>
    <property type="evidence" value="ECO:0007669"/>
    <property type="project" value="UniProtKB-KW"/>
</dbReference>
<sequence>MGFGTVMSERTEIEGEKPLAPASPVLAELEETLEKLLNSRETFAVEAVNLLIDSAEKLGASDLHLVPESQDGVLVSRFRINGVLQPGPKVPLAVNVISRLKVISGLLTYRTDVPQEGRVKAKNAQLQSDFSEIRVSTFPTLHGEKAVVRFFIGSDEFRYVRDLGFPEDVTNGIQQALGETSGLFLICGPAGSGKTTTAYALLRELQDSTFGIRNICTLEDPVEAEISGISQSQVKADSGLTYQLGLRSLMRQDPDVIFVGEIRDRETAEIVFQAALTGHLVLSTFHATSVSEAISRLTDMDVEPYVLRSALMGVLAQRLLRRVCDCRQNGQDVCPQCNGLGFSGRFAIAEFLRPQTASISREILERSDSREIHSAADKSGMISLVQRARSAVEQGETTLSECARVLGPRVFLIDNVSPISPDP</sequence>
<accession>A0A5C5X195</accession>
<dbReference type="Pfam" id="PF00437">
    <property type="entry name" value="T2SSE"/>
    <property type="match status" value="1"/>
</dbReference>
<dbReference type="PANTHER" id="PTHR30258">
    <property type="entry name" value="TYPE II SECRETION SYSTEM PROTEIN GSPE-RELATED"/>
    <property type="match status" value="1"/>
</dbReference>
<dbReference type="EMBL" id="SIHI01000001">
    <property type="protein sequence ID" value="TWT56914.1"/>
    <property type="molecule type" value="Genomic_DNA"/>
</dbReference>
<keyword evidence="3" id="KW-0067">ATP-binding</keyword>
<comment type="caution">
    <text evidence="5">The sequence shown here is derived from an EMBL/GenBank/DDBJ whole genome shotgun (WGS) entry which is preliminary data.</text>
</comment>
<proteinExistence type="inferred from homology"/>
<dbReference type="InterPro" id="IPR001482">
    <property type="entry name" value="T2SS/T4SS_dom"/>
</dbReference>
<dbReference type="CDD" id="cd01129">
    <property type="entry name" value="PulE-GspE-like"/>
    <property type="match status" value="1"/>
</dbReference>
<evidence type="ECO:0000256" key="1">
    <source>
        <dbReference type="ARBA" id="ARBA00006611"/>
    </source>
</evidence>
<evidence type="ECO:0000313" key="5">
    <source>
        <dbReference type="EMBL" id="TWT56914.1"/>
    </source>
</evidence>
<dbReference type="InterPro" id="IPR003593">
    <property type="entry name" value="AAA+_ATPase"/>
</dbReference>
<evidence type="ECO:0000259" key="4">
    <source>
        <dbReference type="SMART" id="SM00382"/>
    </source>
</evidence>
<dbReference type="SUPFAM" id="SSF52540">
    <property type="entry name" value="P-loop containing nucleoside triphosphate hydrolases"/>
    <property type="match status" value="1"/>
</dbReference>
<evidence type="ECO:0000256" key="3">
    <source>
        <dbReference type="ARBA" id="ARBA00022840"/>
    </source>
</evidence>
<name>A0A5C5X195_9PLAN</name>
<dbReference type="GO" id="GO:0016887">
    <property type="term" value="F:ATP hydrolysis activity"/>
    <property type="evidence" value="ECO:0007669"/>
    <property type="project" value="TreeGrafter"/>
</dbReference>
<comment type="similarity">
    <text evidence="1">Belongs to the GSP E family.</text>
</comment>
<dbReference type="PANTHER" id="PTHR30258:SF2">
    <property type="entry name" value="COMG OPERON PROTEIN 1"/>
    <property type="match status" value="1"/>
</dbReference>
<dbReference type="AlphaFoldDB" id="A0A5C5X195"/>
<dbReference type="SMART" id="SM00382">
    <property type="entry name" value="AAA"/>
    <property type="match status" value="1"/>
</dbReference>
<dbReference type="GO" id="GO:0005886">
    <property type="term" value="C:plasma membrane"/>
    <property type="evidence" value="ECO:0007669"/>
    <property type="project" value="TreeGrafter"/>
</dbReference>
<dbReference type="Gene3D" id="3.30.450.90">
    <property type="match status" value="1"/>
</dbReference>
<reference evidence="5 6" key="1">
    <citation type="submission" date="2019-02" db="EMBL/GenBank/DDBJ databases">
        <title>Deep-cultivation of Planctomycetes and their phenomic and genomic characterization uncovers novel biology.</title>
        <authorList>
            <person name="Wiegand S."/>
            <person name="Jogler M."/>
            <person name="Boedeker C."/>
            <person name="Pinto D."/>
            <person name="Vollmers J."/>
            <person name="Rivas-Marin E."/>
            <person name="Kohn T."/>
            <person name="Peeters S.H."/>
            <person name="Heuer A."/>
            <person name="Rast P."/>
            <person name="Oberbeckmann S."/>
            <person name="Bunk B."/>
            <person name="Jeske O."/>
            <person name="Meyerdierks A."/>
            <person name="Storesund J.E."/>
            <person name="Kallscheuer N."/>
            <person name="Luecker S."/>
            <person name="Lage O.M."/>
            <person name="Pohl T."/>
            <person name="Merkel B.J."/>
            <person name="Hornburger P."/>
            <person name="Mueller R.-W."/>
            <person name="Bruemmer F."/>
            <person name="Labrenz M."/>
            <person name="Spormann A.M."/>
            <person name="Op Den Camp H."/>
            <person name="Overmann J."/>
            <person name="Amann R."/>
            <person name="Jetten M.S.M."/>
            <person name="Mascher T."/>
            <person name="Medema M.H."/>
            <person name="Devos D.P."/>
            <person name="Kaster A.-K."/>
            <person name="Ovreas L."/>
            <person name="Rohde M."/>
            <person name="Galperin M.Y."/>
            <person name="Jogler C."/>
        </authorList>
    </citation>
    <scope>NUCLEOTIDE SEQUENCE [LARGE SCALE GENOMIC DNA]</scope>
    <source>
        <strain evidence="5 6">KOR42</strain>
    </source>
</reference>
<keyword evidence="2" id="KW-0547">Nucleotide-binding</keyword>
<dbReference type="OrthoDB" id="244550at2"/>
<feature type="domain" description="AAA+ ATPase" evidence="4">
    <location>
        <begin position="180"/>
        <end position="308"/>
    </location>
</feature>
<protein>
    <submittedName>
        <fullName evidence="5">Putative type II secretion system protein E</fullName>
    </submittedName>
</protein>
<dbReference type="Gene3D" id="3.40.50.300">
    <property type="entry name" value="P-loop containing nucleotide triphosphate hydrolases"/>
    <property type="match status" value="1"/>
</dbReference>
<organism evidence="5 6">
    <name type="scientific">Thalassoglobus neptunius</name>
    <dbReference type="NCBI Taxonomy" id="1938619"/>
    <lineage>
        <taxon>Bacteria</taxon>
        <taxon>Pseudomonadati</taxon>
        <taxon>Planctomycetota</taxon>
        <taxon>Planctomycetia</taxon>
        <taxon>Planctomycetales</taxon>
        <taxon>Planctomycetaceae</taxon>
        <taxon>Thalassoglobus</taxon>
    </lineage>
</organism>
<evidence type="ECO:0000313" key="6">
    <source>
        <dbReference type="Proteomes" id="UP000317243"/>
    </source>
</evidence>